<evidence type="ECO:0008006" key="3">
    <source>
        <dbReference type="Google" id="ProtNLM"/>
    </source>
</evidence>
<dbReference type="Pfam" id="PF14549">
    <property type="entry name" value="P22_Cro"/>
    <property type="match status" value="1"/>
</dbReference>
<dbReference type="GO" id="GO:0003677">
    <property type="term" value="F:DNA binding"/>
    <property type="evidence" value="ECO:0007669"/>
    <property type="project" value="InterPro"/>
</dbReference>
<dbReference type="InterPro" id="IPR010982">
    <property type="entry name" value="Lambda_DNA-bd_dom_sf"/>
</dbReference>
<dbReference type="AlphaFoldDB" id="A0A3N0V6I2"/>
<comment type="caution">
    <text evidence="1">The sequence shown here is derived from an EMBL/GenBank/DDBJ whole genome shotgun (WGS) entry which is preliminary data.</text>
</comment>
<proteinExistence type="predicted"/>
<protein>
    <recommendedName>
        <fullName evidence="3">Cro/Cl family transcriptional regulator</fullName>
    </recommendedName>
</protein>
<sequence length="63" mass="6781">MTDSEIIDKCGGTSTVAELCEVTTGAVSQWRDNGIPRARLMFLKAVRPEVFTEVAATEHQAAA</sequence>
<dbReference type="SUPFAM" id="SSF47413">
    <property type="entry name" value="lambda repressor-like DNA-binding domains"/>
    <property type="match status" value="1"/>
</dbReference>
<gene>
    <name evidence="1" type="ORF">ED236_00345</name>
</gene>
<keyword evidence="2" id="KW-1185">Reference proteome</keyword>
<evidence type="ECO:0000313" key="1">
    <source>
        <dbReference type="EMBL" id="ROH87978.1"/>
    </source>
</evidence>
<dbReference type="Gene3D" id="1.10.260.40">
    <property type="entry name" value="lambda repressor-like DNA-binding domains"/>
    <property type="match status" value="1"/>
</dbReference>
<evidence type="ECO:0000313" key="2">
    <source>
        <dbReference type="Proteomes" id="UP000275137"/>
    </source>
</evidence>
<name>A0A3N0V6I2_9PROT</name>
<reference evidence="1 2" key="1">
    <citation type="submission" date="2018-10" db="EMBL/GenBank/DDBJ databases">
        <authorList>
            <person name="Chen W.-M."/>
        </authorList>
    </citation>
    <scope>NUCLEOTIDE SEQUENCE [LARGE SCALE GENOMIC DNA]</scope>
    <source>
        <strain evidence="1 2">H-5</strain>
    </source>
</reference>
<dbReference type="Proteomes" id="UP000275137">
    <property type="component" value="Unassembled WGS sequence"/>
</dbReference>
<accession>A0A3N0V6I2</accession>
<dbReference type="EMBL" id="RJVP01000001">
    <property type="protein sequence ID" value="ROH87978.1"/>
    <property type="molecule type" value="Genomic_DNA"/>
</dbReference>
<organism evidence="1 2">
    <name type="scientific">Pseudomethylobacillus aquaticus</name>
    <dbReference type="NCBI Taxonomy" id="2676064"/>
    <lineage>
        <taxon>Bacteria</taxon>
        <taxon>Pseudomonadati</taxon>
        <taxon>Pseudomonadota</taxon>
        <taxon>Betaproteobacteria</taxon>
        <taxon>Nitrosomonadales</taxon>
        <taxon>Methylophilaceae</taxon>
        <taxon>Pseudomethylobacillus</taxon>
    </lineage>
</organism>